<dbReference type="Proteomes" id="UP001210925">
    <property type="component" value="Unassembled WGS sequence"/>
</dbReference>
<evidence type="ECO:0000313" key="2">
    <source>
        <dbReference type="EMBL" id="KAJ3262304.1"/>
    </source>
</evidence>
<evidence type="ECO:0000256" key="1">
    <source>
        <dbReference type="SAM" id="MobiDB-lite"/>
    </source>
</evidence>
<feature type="region of interest" description="Disordered" evidence="1">
    <location>
        <begin position="29"/>
        <end position="90"/>
    </location>
</feature>
<organism evidence="2 3">
    <name type="scientific">Boothiomyces macroporosus</name>
    <dbReference type="NCBI Taxonomy" id="261099"/>
    <lineage>
        <taxon>Eukaryota</taxon>
        <taxon>Fungi</taxon>
        <taxon>Fungi incertae sedis</taxon>
        <taxon>Chytridiomycota</taxon>
        <taxon>Chytridiomycota incertae sedis</taxon>
        <taxon>Chytridiomycetes</taxon>
        <taxon>Rhizophydiales</taxon>
        <taxon>Terramycetaceae</taxon>
        <taxon>Boothiomyces</taxon>
    </lineage>
</organism>
<accession>A0AAD5Y731</accession>
<feature type="compositionally biased region" description="Basic and acidic residues" evidence="1">
    <location>
        <begin position="79"/>
        <end position="90"/>
    </location>
</feature>
<comment type="caution">
    <text evidence="2">The sequence shown here is derived from an EMBL/GenBank/DDBJ whole genome shotgun (WGS) entry which is preliminary data.</text>
</comment>
<dbReference type="EMBL" id="JADGKB010000002">
    <property type="protein sequence ID" value="KAJ3262304.1"/>
    <property type="molecule type" value="Genomic_DNA"/>
</dbReference>
<keyword evidence="3" id="KW-1185">Reference proteome</keyword>
<name>A0AAD5Y731_9FUNG</name>
<proteinExistence type="predicted"/>
<dbReference type="AlphaFoldDB" id="A0AAD5Y731"/>
<protein>
    <submittedName>
        <fullName evidence="2">Uncharacterized protein</fullName>
    </submittedName>
</protein>
<feature type="compositionally biased region" description="Basic and acidic residues" evidence="1">
    <location>
        <begin position="30"/>
        <end position="67"/>
    </location>
</feature>
<sequence length="90" mass="10349">MLAILALVRWQNLYKNSDKARMVLSELDLTEERPVSPLSEAKKTEAKKDKLNEKKKEKPKNTSKLKDIPGYASPSPQRNLRDQSKSVKRL</sequence>
<reference evidence="2" key="1">
    <citation type="submission" date="2020-05" db="EMBL/GenBank/DDBJ databases">
        <title>Phylogenomic resolution of chytrid fungi.</title>
        <authorList>
            <person name="Stajich J.E."/>
            <person name="Amses K."/>
            <person name="Simmons R."/>
            <person name="Seto K."/>
            <person name="Myers J."/>
            <person name="Bonds A."/>
            <person name="Quandt C.A."/>
            <person name="Barry K."/>
            <person name="Liu P."/>
            <person name="Grigoriev I."/>
            <person name="Longcore J.E."/>
            <person name="James T.Y."/>
        </authorList>
    </citation>
    <scope>NUCLEOTIDE SEQUENCE</scope>
    <source>
        <strain evidence="2">PLAUS21</strain>
    </source>
</reference>
<evidence type="ECO:0000313" key="3">
    <source>
        <dbReference type="Proteomes" id="UP001210925"/>
    </source>
</evidence>
<gene>
    <name evidence="2" type="ORF">HK103_002718</name>
</gene>